<keyword evidence="1" id="KW-1133">Transmembrane helix</keyword>
<keyword evidence="1" id="KW-0812">Transmembrane</keyword>
<dbReference type="EMBL" id="OCMT01000002">
    <property type="protein sequence ID" value="SOD15388.1"/>
    <property type="molecule type" value="Genomic_DNA"/>
</dbReference>
<feature type="transmembrane region" description="Helical" evidence="1">
    <location>
        <begin position="17"/>
        <end position="35"/>
    </location>
</feature>
<reference evidence="3" key="1">
    <citation type="submission" date="2017-09" db="EMBL/GenBank/DDBJ databases">
        <authorList>
            <person name="Varghese N."/>
            <person name="Submissions S."/>
        </authorList>
    </citation>
    <scope>NUCLEOTIDE SEQUENCE [LARGE SCALE GENOMIC DNA]</scope>
    <source>
        <strain evidence="3">CGMCC 1.12803</strain>
    </source>
</reference>
<gene>
    <name evidence="2" type="ORF">SAMN06297358_2380</name>
</gene>
<evidence type="ECO:0000313" key="3">
    <source>
        <dbReference type="Proteomes" id="UP000219281"/>
    </source>
</evidence>
<proteinExistence type="predicted"/>
<name>A0A286A0H6_9SPHI</name>
<sequence length="203" mass="23043">MTKTMTTTTANKKLTKAHIVVILLFIGALFAYGYYEVVLKTKLNGATLIDNPTAKAINVKIDGQAYNVPANSYVAVELELGHHKIDCEAYNIAGQDLHLDPTEYGVINPTKSKYVIYNIIYTKKDLRDQFKPYQVEGKEVYSLLGEPEVSTALFIPDRTLGKGNIDTKEPSSESYNKMNQDYAFLTKIFRLQDFFEFYDKNNK</sequence>
<accession>A0A286A0H6</accession>
<keyword evidence="1" id="KW-0472">Membrane</keyword>
<protein>
    <submittedName>
        <fullName evidence="2">Uncharacterized protein</fullName>
    </submittedName>
</protein>
<evidence type="ECO:0000256" key="1">
    <source>
        <dbReference type="SAM" id="Phobius"/>
    </source>
</evidence>
<dbReference type="Proteomes" id="UP000219281">
    <property type="component" value="Unassembled WGS sequence"/>
</dbReference>
<evidence type="ECO:0000313" key="2">
    <source>
        <dbReference type="EMBL" id="SOD15388.1"/>
    </source>
</evidence>
<organism evidence="2 3">
    <name type="scientific">Pedobacter xixiisoli</name>
    <dbReference type="NCBI Taxonomy" id="1476464"/>
    <lineage>
        <taxon>Bacteria</taxon>
        <taxon>Pseudomonadati</taxon>
        <taxon>Bacteroidota</taxon>
        <taxon>Sphingobacteriia</taxon>
        <taxon>Sphingobacteriales</taxon>
        <taxon>Sphingobacteriaceae</taxon>
        <taxon>Pedobacter</taxon>
    </lineage>
</organism>
<keyword evidence="3" id="KW-1185">Reference proteome</keyword>
<dbReference type="AlphaFoldDB" id="A0A286A0H6"/>